<keyword evidence="3 5" id="KW-0949">S-adenosyl-L-methionine</keyword>
<protein>
    <recommendedName>
        <fullName evidence="5">Release factor glutamine methyltransferase</fullName>
        <shortName evidence="5">RF MTase</shortName>
        <ecNumber evidence="5">2.1.1.297</ecNumber>
    </recommendedName>
    <alternativeName>
        <fullName evidence="5">N5-glutamine methyltransferase PrmC</fullName>
    </alternativeName>
    <alternativeName>
        <fullName evidence="5">Protein-(glutamine-N5) MTase PrmC</fullName>
    </alternativeName>
    <alternativeName>
        <fullName evidence="5">Protein-glutamine N-methyltransferase PrmC</fullName>
    </alternativeName>
</protein>
<dbReference type="Pfam" id="PF05175">
    <property type="entry name" value="MTS"/>
    <property type="match status" value="1"/>
</dbReference>
<dbReference type="PANTHER" id="PTHR18895:SF74">
    <property type="entry name" value="MTRF1L RELEASE FACTOR GLUTAMINE METHYLTRANSFERASE"/>
    <property type="match status" value="1"/>
</dbReference>
<evidence type="ECO:0000259" key="6">
    <source>
        <dbReference type="Pfam" id="PF05175"/>
    </source>
</evidence>
<feature type="domain" description="Methyltransferase small" evidence="6">
    <location>
        <begin position="112"/>
        <end position="199"/>
    </location>
</feature>
<comment type="catalytic activity">
    <reaction evidence="4 5">
        <text>L-glutaminyl-[peptide chain release factor] + S-adenosyl-L-methionine = N(5)-methyl-L-glutaminyl-[peptide chain release factor] + S-adenosyl-L-homocysteine + H(+)</text>
        <dbReference type="Rhea" id="RHEA:42896"/>
        <dbReference type="Rhea" id="RHEA-COMP:10271"/>
        <dbReference type="Rhea" id="RHEA-COMP:10272"/>
        <dbReference type="ChEBI" id="CHEBI:15378"/>
        <dbReference type="ChEBI" id="CHEBI:30011"/>
        <dbReference type="ChEBI" id="CHEBI:57856"/>
        <dbReference type="ChEBI" id="CHEBI:59789"/>
        <dbReference type="ChEBI" id="CHEBI:61891"/>
        <dbReference type="EC" id="2.1.1.297"/>
    </reaction>
</comment>
<evidence type="ECO:0000313" key="9">
    <source>
        <dbReference type="Proteomes" id="UP001203004"/>
    </source>
</evidence>
<dbReference type="NCBIfam" id="TIGR00536">
    <property type="entry name" value="hemK_fam"/>
    <property type="match status" value="1"/>
</dbReference>
<dbReference type="EC" id="2.1.1.297" evidence="5"/>
<dbReference type="InterPro" id="IPR050320">
    <property type="entry name" value="N5-glutamine_MTase"/>
</dbReference>
<feature type="binding site" evidence="5">
    <location>
        <position position="190"/>
    </location>
    <ligand>
        <name>S-adenosyl-L-methionine</name>
        <dbReference type="ChEBI" id="CHEBI:59789"/>
    </ligand>
</feature>
<feature type="binding site" evidence="5">
    <location>
        <begin position="125"/>
        <end position="129"/>
    </location>
    <ligand>
        <name>S-adenosyl-L-methionine</name>
        <dbReference type="ChEBI" id="CHEBI:59789"/>
    </ligand>
</feature>
<evidence type="ECO:0000256" key="3">
    <source>
        <dbReference type="ARBA" id="ARBA00022691"/>
    </source>
</evidence>
<dbReference type="Pfam" id="PF17827">
    <property type="entry name" value="PrmC_N"/>
    <property type="match status" value="1"/>
</dbReference>
<evidence type="ECO:0000256" key="1">
    <source>
        <dbReference type="ARBA" id="ARBA00022603"/>
    </source>
</evidence>
<dbReference type="HAMAP" id="MF_02126">
    <property type="entry name" value="RF_methyltr_PrmC"/>
    <property type="match status" value="1"/>
</dbReference>
<keyword evidence="9" id="KW-1185">Reference proteome</keyword>
<dbReference type="Proteomes" id="UP001203004">
    <property type="component" value="Unassembled WGS sequence"/>
</dbReference>
<evidence type="ECO:0000256" key="4">
    <source>
        <dbReference type="ARBA" id="ARBA00048391"/>
    </source>
</evidence>
<evidence type="ECO:0000256" key="2">
    <source>
        <dbReference type="ARBA" id="ARBA00022679"/>
    </source>
</evidence>
<accession>A0ABT0M8S5</accession>
<dbReference type="GO" id="GO:0032259">
    <property type="term" value="P:methylation"/>
    <property type="evidence" value="ECO:0007669"/>
    <property type="project" value="UniProtKB-KW"/>
</dbReference>
<keyword evidence="2 5" id="KW-0808">Transferase</keyword>
<dbReference type="SUPFAM" id="SSF53335">
    <property type="entry name" value="S-adenosyl-L-methionine-dependent methyltransferases"/>
    <property type="match status" value="1"/>
</dbReference>
<dbReference type="Gene3D" id="1.10.8.10">
    <property type="entry name" value="DNA helicase RuvA subunit, C-terminal domain"/>
    <property type="match status" value="1"/>
</dbReference>
<dbReference type="InterPro" id="IPR002052">
    <property type="entry name" value="DNA_methylase_N6_adenine_CS"/>
</dbReference>
<comment type="caution">
    <text evidence="5">Lacks conserved residue(s) required for the propagation of feature annotation.</text>
</comment>
<gene>
    <name evidence="5 8" type="primary">prmC</name>
    <name evidence="8" type="ORF">M3N64_04870</name>
</gene>
<dbReference type="RefSeq" id="WP_249098937.1">
    <property type="nucleotide sequence ID" value="NZ_JAMAST010000003.1"/>
</dbReference>
<reference evidence="8 9" key="1">
    <citation type="submission" date="2022-05" db="EMBL/GenBank/DDBJ databases">
        <title>Sporolactobacillus sp nov CPB3-1, isolated from tree bark (Mangifera indica L.).</title>
        <authorList>
            <person name="Phuengjayaem S."/>
            <person name="Tanasupawat S."/>
        </authorList>
    </citation>
    <scope>NUCLEOTIDE SEQUENCE [LARGE SCALE GENOMIC DNA]</scope>
    <source>
        <strain evidence="8 9">CPB3-1</strain>
    </source>
</reference>
<dbReference type="EMBL" id="JAMAST010000003">
    <property type="protein sequence ID" value="MCL1631281.1"/>
    <property type="molecule type" value="Genomic_DNA"/>
</dbReference>
<organism evidence="8 9">
    <name type="scientific">Sporolactobacillus mangiferae</name>
    <dbReference type="NCBI Taxonomy" id="2940498"/>
    <lineage>
        <taxon>Bacteria</taxon>
        <taxon>Bacillati</taxon>
        <taxon>Bacillota</taxon>
        <taxon>Bacilli</taxon>
        <taxon>Bacillales</taxon>
        <taxon>Sporolactobacillaceae</taxon>
        <taxon>Sporolactobacillus</taxon>
    </lineage>
</organism>
<comment type="function">
    <text evidence="5">Methylates the class 1 translation termination release factors RF1/PrfA and RF2/PrfB on the glutamine residue of the universally conserved GGQ motif.</text>
</comment>
<dbReference type="NCBIfam" id="TIGR03534">
    <property type="entry name" value="RF_mod_PrmC"/>
    <property type="match status" value="1"/>
</dbReference>
<dbReference type="PROSITE" id="PS00092">
    <property type="entry name" value="N6_MTASE"/>
    <property type="match status" value="1"/>
</dbReference>
<dbReference type="InterPro" id="IPR019874">
    <property type="entry name" value="RF_methyltr_PrmC"/>
</dbReference>
<comment type="similarity">
    <text evidence="5">Belongs to the protein N5-glutamine methyltransferase family. PrmC subfamily.</text>
</comment>
<dbReference type="InterPro" id="IPR007848">
    <property type="entry name" value="Small_mtfrase_dom"/>
</dbReference>
<evidence type="ECO:0000259" key="7">
    <source>
        <dbReference type="Pfam" id="PF17827"/>
    </source>
</evidence>
<feature type="binding site" evidence="5">
    <location>
        <position position="148"/>
    </location>
    <ligand>
        <name>S-adenosyl-L-methionine</name>
        <dbReference type="ChEBI" id="CHEBI:59789"/>
    </ligand>
</feature>
<evidence type="ECO:0000256" key="5">
    <source>
        <dbReference type="HAMAP-Rule" id="MF_02126"/>
    </source>
</evidence>
<evidence type="ECO:0000313" key="8">
    <source>
        <dbReference type="EMBL" id="MCL1631281.1"/>
    </source>
</evidence>
<comment type="caution">
    <text evidence="8">The sequence shown here is derived from an EMBL/GenBank/DDBJ whole genome shotgun (WGS) entry which is preliminary data.</text>
</comment>
<dbReference type="InterPro" id="IPR004556">
    <property type="entry name" value="HemK-like"/>
</dbReference>
<dbReference type="Gene3D" id="3.40.50.150">
    <property type="entry name" value="Vaccinia Virus protein VP39"/>
    <property type="match status" value="1"/>
</dbReference>
<dbReference type="InterPro" id="IPR040758">
    <property type="entry name" value="PrmC_N"/>
</dbReference>
<dbReference type="CDD" id="cd02440">
    <property type="entry name" value="AdoMet_MTases"/>
    <property type="match status" value="1"/>
</dbReference>
<sequence length="293" mass="33058">MTEKRYELLHWASDFLKAHRRDENIGELLLQARLGVSRTKLIADLRESVTKEDARWIREKVIDHAQNGTPVQYILGMAPFYGRTFKVTPDVLIPRPETEELVWRVGRWVKQYFPERRQLSVCDIGTGSGAIAVTLALEHPDWHVTAVDLSEKALMVARNNAAALHAHVTFRQGDLLQPLQGEAFDILVSNPPYISKKEMSELDDIVGNYEPHMALFGGADGLDFYRKIIQHIPEISRPHDLFMIAFEIGALQGAAVSDLIRRAYANRIEALAVEKDISGLDRNVIAVLRTSGK</sequence>
<feature type="domain" description="Release factor glutamine methyltransferase N-terminal" evidence="7">
    <location>
        <begin position="7"/>
        <end position="76"/>
    </location>
</feature>
<dbReference type="GO" id="GO:0102559">
    <property type="term" value="F:peptide chain release factor N(5)-glutamine methyltransferase activity"/>
    <property type="evidence" value="ECO:0007669"/>
    <property type="project" value="UniProtKB-EC"/>
</dbReference>
<name>A0ABT0M8S5_9BACL</name>
<feature type="binding site" evidence="5">
    <location>
        <begin position="190"/>
        <end position="193"/>
    </location>
    <ligand>
        <name>substrate</name>
    </ligand>
</feature>
<dbReference type="InterPro" id="IPR029063">
    <property type="entry name" value="SAM-dependent_MTases_sf"/>
</dbReference>
<dbReference type="PANTHER" id="PTHR18895">
    <property type="entry name" value="HEMK METHYLTRANSFERASE"/>
    <property type="match status" value="1"/>
</dbReference>
<proteinExistence type="inferred from homology"/>
<keyword evidence="1 5" id="KW-0489">Methyltransferase</keyword>